<evidence type="ECO:0000256" key="2">
    <source>
        <dbReference type="ARBA" id="ARBA00022598"/>
    </source>
</evidence>
<proteinExistence type="inferred from homology"/>
<dbReference type="InterPro" id="IPR002303">
    <property type="entry name" value="Valyl-tRNA_ligase"/>
</dbReference>
<dbReference type="RefSeq" id="WP_104984654.1">
    <property type="nucleotide sequence ID" value="NZ_CP012673.1"/>
</dbReference>
<evidence type="ECO:0000256" key="4">
    <source>
        <dbReference type="ARBA" id="ARBA00022840"/>
    </source>
</evidence>
<evidence type="ECO:0000256" key="3">
    <source>
        <dbReference type="ARBA" id="ARBA00022741"/>
    </source>
</evidence>
<evidence type="ECO:0000313" key="14">
    <source>
        <dbReference type="Proteomes" id="UP000238348"/>
    </source>
</evidence>
<comment type="domain">
    <text evidence="9">The C-terminal coiled-coil domain is crucial for aminoacylation activity.</text>
</comment>
<dbReference type="InterPro" id="IPR019499">
    <property type="entry name" value="Val-tRNA_synth_tRNA-bd"/>
</dbReference>
<evidence type="ECO:0000256" key="5">
    <source>
        <dbReference type="ARBA" id="ARBA00022917"/>
    </source>
</evidence>
<dbReference type="EMBL" id="CP012673">
    <property type="protein sequence ID" value="AUX46478.1"/>
    <property type="molecule type" value="Genomic_DNA"/>
</dbReference>
<feature type="short sequence motif" description="'HIGH' region" evidence="9">
    <location>
        <begin position="48"/>
        <end position="58"/>
    </location>
</feature>
<dbReference type="SUPFAM" id="SSF47323">
    <property type="entry name" value="Anticodon-binding domain of a subclass of class I aminoacyl-tRNA synthetases"/>
    <property type="match status" value="1"/>
</dbReference>
<feature type="domain" description="Methionyl/Valyl/Leucyl/Isoleucyl-tRNA synthetase anticodon-binding" evidence="11">
    <location>
        <begin position="650"/>
        <end position="798"/>
    </location>
</feature>
<dbReference type="AlphaFoldDB" id="A0A2L0F4G7"/>
<dbReference type="GO" id="GO:0002161">
    <property type="term" value="F:aminoacyl-tRNA deacylase activity"/>
    <property type="evidence" value="ECO:0007669"/>
    <property type="project" value="InterPro"/>
</dbReference>
<evidence type="ECO:0000256" key="1">
    <source>
        <dbReference type="ARBA" id="ARBA00022490"/>
    </source>
</evidence>
<comment type="domain">
    <text evidence="9">ValRS has two distinct active sites: one for aminoacylation and one for editing. The misactivated threonine is translocated from the active site to the editing site.</text>
</comment>
<dbReference type="FunFam" id="3.90.740.10:FF:000005">
    <property type="entry name" value="Valine--tRNA ligase, mitochondrial"/>
    <property type="match status" value="1"/>
</dbReference>
<dbReference type="InterPro" id="IPR009008">
    <property type="entry name" value="Val/Leu/Ile-tRNA-synth_edit"/>
</dbReference>
<dbReference type="InterPro" id="IPR013155">
    <property type="entry name" value="M/V/L/I-tRNA-synth_anticd-bd"/>
</dbReference>
<dbReference type="Gene3D" id="3.90.740.10">
    <property type="entry name" value="Valyl/Leucyl/Isoleucyl-tRNA synthetase, editing domain"/>
    <property type="match status" value="1"/>
</dbReference>
<reference evidence="13 14" key="1">
    <citation type="submission" date="2015-09" db="EMBL/GenBank/DDBJ databases">
        <title>Sorangium comparison.</title>
        <authorList>
            <person name="Zaburannyi N."/>
            <person name="Bunk B."/>
            <person name="Overmann J."/>
            <person name="Mueller R."/>
        </authorList>
    </citation>
    <scope>NUCLEOTIDE SEQUENCE [LARGE SCALE GENOMIC DNA]</scope>
    <source>
        <strain evidence="13 14">So ce26</strain>
    </source>
</reference>
<dbReference type="PANTHER" id="PTHR11946:SF93">
    <property type="entry name" value="VALINE--TRNA LIGASE, CHLOROPLASTIC_MITOCHONDRIAL 2"/>
    <property type="match status" value="1"/>
</dbReference>
<dbReference type="Gene3D" id="1.10.730.10">
    <property type="entry name" value="Isoleucyl-tRNA Synthetase, Domain 1"/>
    <property type="match status" value="1"/>
</dbReference>
<dbReference type="InterPro" id="IPR001412">
    <property type="entry name" value="aa-tRNA-synth_I_CS"/>
</dbReference>
<gene>
    <name evidence="9" type="primary">valS</name>
    <name evidence="13" type="ORF">SOCE26_079840</name>
</gene>
<dbReference type="SUPFAM" id="SSF46589">
    <property type="entry name" value="tRNA-binding arm"/>
    <property type="match status" value="1"/>
</dbReference>
<evidence type="ECO:0000256" key="7">
    <source>
        <dbReference type="ARBA" id="ARBA00023146"/>
    </source>
</evidence>
<comment type="caution">
    <text evidence="9">Lacks conserved residue(s) required for the propagation of feature annotation.</text>
</comment>
<dbReference type="CDD" id="cd00817">
    <property type="entry name" value="ValRS_core"/>
    <property type="match status" value="1"/>
</dbReference>
<dbReference type="FunFam" id="3.40.50.620:FF:000020">
    <property type="entry name" value="Valine--tRNA ligase, mitochondrial"/>
    <property type="match status" value="1"/>
</dbReference>
<dbReference type="OrthoDB" id="9810365at2"/>
<dbReference type="CDD" id="cd07962">
    <property type="entry name" value="Anticodon_Ia_Val"/>
    <property type="match status" value="1"/>
</dbReference>
<dbReference type="InterPro" id="IPR033705">
    <property type="entry name" value="Anticodon_Ia_Val"/>
</dbReference>
<keyword evidence="4 9" id="KW-0067">ATP-binding</keyword>
<dbReference type="FunFam" id="3.40.50.620:FF:000098">
    <property type="entry name" value="Valine--tRNA ligase"/>
    <property type="match status" value="1"/>
</dbReference>
<evidence type="ECO:0000259" key="11">
    <source>
        <dbReference type="Pfam" id="PF08264"/>
    </source>
</evidence>
<dbReference type="InterPro" id="IPR009080">
    <property type="entry name" value="tRNAsynth_Ia_anticodon-bd"/>
</dbReference>
<dbReference type="InterPro" id="IPR037118">
    <property type="entry name" value="Val-tRNA_synth_C_sf"/>
</dbReference>
<dbReference type="Gene3D" id="3.40.50.620">
    <property type="entry name" value="HUPs"/>
    <property type="match status" value="2"/>
</dbReference>
<dbReference type="HAMAP" id="MF_02004">
    <property type="entry name" value="Val_tRNA_synth_type1"/>
    <property type="match status" value="1"/>
</dbReference>
<feature type="coiled-coil region" evidence="9">
    <location>
        <begin position="859"/>
        <end position="921"/>
    </location>
</feature>
<comment type="similarity">
    <text evidence="9">Belongs to the class-I aminoacyl-tRNA synthetase family. ValS type 1 subfamily.</text>
</comment>
<dbReference type="SUPFAM" id="SSF50677">
    <property type="entry name" value="ValRS/IleRS/LeuRS editing domain"/>
    <property type="match status" value="1"/>
</dbReference>
<evidence type="ECO:0000256" key="8">
    <source>
        <dbReference type="ARBA" id="ARBA00047552"/>
    </source>
</evidence>
<dbReference type="GO" id="GO:0006438">
    <property type="term" value="P:valyl-tRNA aminoacylation"/>
    <property type="evidence" value="ECO:0007669"/>
    <property type="project" value="UniProtKB-UniRule"/>
</dbReference>
<dbReference type="PANTHER" id="PTHR11946">
    <property type="entry name" value="VALYL-TRNA SYNTHETASES"/>
    <property type="match status" value="1"/>
</dbReference>
<keyword evidence="3 9" id="KW-0547">Nucleotide-binding</keyword>
<dbReference type="EC" id="6.1.1.9" evidence="9"/>
<evidence type="ECO:0000259" key="10">
    <source>
        <dbReference type="Pfam" id="PF00133"/>
    </source>
</evidence>
<dbReference type="GO" id="GO:0005524">
    <property type="term" value="F:ATP binding"/>
    <property type="evidence" value="ECO:0007669"/>
    <property type="project" value="UniProtKB-UniRule"/>
</dbReference>
<evidence type="ECO:0000313" key="13">
    <source>
        <dbReference type="EMBL" id="AUX46478.1"/>
    </source>
</evidence>
<dbReference type="Pfam" id="PF00133">
    <property type="entry name" value="tRNA-synt_1"/>
    <property type="match status" value="1"/>
</dbReference>
<protein>
    <recommendedName>
        <fullName evidence="9">Valine--tRNA ligase</fullName>
        <ecNumber evidence="9">6.1.1.9</ecNumber>
    </recommendedName>
    <alternativeName>
        <fullName evidence="9">Valyl-tRNA synthetase</fullName>
        <shortName evidence="9">ValRS</shortName>
    </alternativeName>
</protein>
<dbReference type="InterPro" id="IPR002300">
    <property type="entry name" value="aa-tRNA-synth_Ia"/>
</dbReference>
<comment type="subcellular location">
    <subcellularLocation>
        <location evidence="9">Cytoplasm</location>
    </subcellularLocation>
</comment>
<evidence type="ECO:0000256" key="6">
    <source>
        <dbReference type="ARBA" id="ARBA00023054"/>
    </source>
</evidence>
<evidence type="ECO:0000259" key="12">
    <source>
        <dbReference type="Pfam" id="PF10458"/>
    </source>
</evidence>
<keyword evidence="5 9" id="KW-0648">Protein biosynthesis</keyword>
<name>A0A2L0F4G7_SORCE</name>
<dbReference type="InterPro" id="IPR014729">
    <property type="entry name" value="Rossmann-like_a/b/a_fold"/>
</dbReference>
<dbReference type="Pfam" id="PF08264">
    <property type="entry name" value="Anticodon_1"/>
    <property type="match status" value="1"/>
</dbReference>
<comment type="catalytic activity">
    <reaction evidence="8 9">
        <text>tRNA(Val) + L-valine + ATP = L-valyl-tRNA(Val) + AMP + diphosphate</text>
        <dbReference type="Rhea" id="RHEA:10704"/>
        <dbReference type="Rhea" id="RHEA-COMP:9672"/>
        <dbReference type="Rhea" id="RHEA-COMP:9708"/>
        <dbReference type="ChEBI" id="CHEBI:30616"/>
        <dbReference type="ChEBI" id="CHEBI:33019"/>
        <dbReference type="ChEBI" id="CHEBI:57762"/>
        <dbReference type="ChEBI" id="CHEBI:78442"/>
        <dbReference type="ChEBI" id="CHEBI:78537"/>
        <dbReference type="ChEBI" id="CHEBI:456215"/>
        <dbReference type="EC" id="6.1.1.9"/>
    </reaction>
</comment>
<feature type="domain" description="Aminoacyl-tRNA synthetase class Ia" evidence="10">
    <location>
        <begin position="18"/>
        <end position="605"/>
    </location>
</feature>
<dbReference type="GO" id="GO:0005829">
    <property type="term" value="C:cytosol"/>
    <property type="evidence" value="ECO:0007669"/>
    <property type="project" value="TreeGrafter"/>
</dbReference>
<dbReference type="NCBIfam" id="TIGR00422">
    <property type="entry name" value="valS"/>
    <property type="match status" value="1"/>
</dbReference>
<dbReference type="PROSITE" id="PS00178">
    <property type="entry name" value="AA_TRNA_LIGASE_I"/>
    <property type="match status" value="1"/>
</dbReference>
<sequence length="929" mass="103096">MSNDLAKAYDPKDVEPRWYAYWLEHGVFAASDDPADTRPAYVLPMPPPNVTGSLHMGHALFCTIEDILTRYHRMSGFNALWQPGTDHAGIATQTVVERLLQREGTSRHELGRERFIERVWAWRRQSGDRILEQQRVLGVSADWRRSKFTMDPDLSRAVREAFVRLYREGLIYRDTRLIYWDCEARTVLSNLEVENEPTNGEIFEFAYPLEDGGGEIVVATTRPETMLGDTAVAVHPDDPRYKALHGKRVRHPFVDRLIPIITDAELVDPSFGTGAVKVTPAHDFNDFATGKRHNLEIISILSHDGTINAEGGSFAGMDRFAARKAVKRALEEKGLARGAKPHQLVLPRSERNGSVVEPMISTQWFVKMAPLAEPALAAVREGRTKIIPEEWAKTYDHWMSNILDWCISRQLWWGHRIPAFFCGSCAHITVTTDESPAACEACGAAGLRQDEDVLDTWFSSALWPFSTLGWPDDTDALRKFYPASDLETGYDILFFWVARMMMMGIHFMGQPPFRRILLHGLVVDETGDKMSKVKGNVIDPLDLIHGAGFDQVVQKALPGAPIEESLKKFKKAYPSAAQMGAGFAAYGADALRFTLATYSPQAKRIPLSPKKIEGNRNFCNKIWNATRYALPYLEGARVSAAPPRATLLPNRWILSRLAAVVEATRAGIDEFRLDDASLGLYHFFWGELCDWYLELTKPIFADRGSEAAAETRDVLAYVLEAAMRLLQPFIPFITEELWQRLPRAEGSPLSLALARFPDAATAARDPEAERDMGVLQAVIGAARTVRSEHEVHPSAEVPLTLRSDDAAVRALLEAEGAAVRALVKTAGAAVVAPRSAERPRGAVMSVAGGVDVLVALRGLVEGSKEAARVEREIKKAEKDIAALEKKLGLPSFADKAPPEVVAESRAQLEALRQKRAGLEEARAIAGELD</sequence>
<comment type="function">
    <text evidence="9">Catalyzes the attachment of valine to tRNA(Val). As ValRS can inadvertently accommodate and process structurally similar amino acids such as threonine, to avoid such errors, it has a 'posttransfer' editing activity that hydrolyzes mischarged Thr-tRNA(Val) in a tRNA-dependent manner.</text>
</comment>
<dbReference type="Proteomes" id="UP000238348">
    <property type="component" value="Chromosome"/>
</dbReference>
<dbReference type="InterPro" id="IPR010978">
    <property type="entry name" value="tRNA-bd_arm"/>
</dbReference>
<feature type="binding site" evidence="9">
    <location>
        <position position="532"/>
    </location>
    <ligand>
        <name>ATP</name>
        <dbReference type="ChEBI" id="CHEBI:30616"/>
    </ligand>
</feature>
<dbReference type="GO" id="GO:0004832">
    <property type="term" value="F:valine-tRNA ligase activity"/>
    <property type="evidence" value="ECO:0007669"/>
    <property type="project" value="UniProtKB-UniRule"/>
</dbReference>
<dbReference type="Pfam" id="PF10458">
    <property type="entry name" value="Val_tRNA-synt_C"/>
    <property type="match status" value="1"/>
</dbReference>
<keyword evidence="7 9" id="KW-0030">Aminoacyl-tRNA synthetase</keyword>
<feature type="domain" description="Valyl-tRNA synthetase tRNA-binding arm" evidence="12">
    <location>
        <begin position="864"/>
        <end position="921"/>
    </location>
</feature>
<keyword evidence="2 9" id="KW-0436">Ligase</keyword>
<dbReference type="PRINTS" id="PR00986">
    <property type="entry name" value="TRNASYNTHVAL"/>
</dbReference>
<dbReference type="SUPFAM" id="SSF52374">
    <property type="entry name" value="Nucleotidylyl transferase"/>
    <property type="match status" value="1"/>
</dbReference>
<dbReference type="NCBIfam" id="NF004349">
    <property type="entry name" value="PRK05729.1"/>
    <property type="match status" value="1"/>
</dbReference>
<comment type="subunit">
    <text evidence="9">Monomer.</text>
</comment>
<evidence type="ECO:0000256" key="9">
    <source>
        <dbReference type="HAMAP-Rule" id="MF_02004"/>
    </source>
</evidence>
<accession>A0A2L0F4G7</accession>
<organism evidence="13 14">
    <name type="scientific">Sorangium cellulosum</name>
    <name type="common">Polyangium cellulosum</name>
    <dbReference type="NCBI Taxonomy" id="56"/>
    <lineage>
        <taxon>Bacteria</taxon>
        <taxon>Pseudomonadati</taxon>
        <taxon>Myxococcota</taxon>
        <taxon>Polyangia</taxon>
        <taxon>Polyangiales</taxon>
        <taxon>Polyangiaceae</taxon>
        <taxon>Sorangium</taxon>
    </lineage>
</organism>
<keyword evidence="1 9" id="KW-0963">Cytoplasm</keyword>
<dbReference type="Gene3D" id="1.10.287.380">
    <property type="entry name" value="Valyl-tRNA synthetase, C-terminal domain"/>
    <property type="match status" value="1"/>
</dbReference>
<keyword evidence="6 9" id="KW-0175">Coiled coil</keyword>